<evidence type="ECO:0000313" key="2">
    <source>
        <dbReference type="EMBL" id="MPN37256.1"/>
    </source>
</evidence>
<proteinExistence type="predicted"/>
<sequence>MPAASAYVTSYFLVFFVGALFGSVYQYTGAAESIAKFLSGLSHDKYVAPLIMSSELSEQRLKKSNRVFTQLPLVG</sequence>
<feature type="transmembrane region" description="Helical" evidence="1">
    <location>
        <begin position="6"/>
        <end position="27"/>
    </location>
</feature>
<keyword evidence="1" id="KW-0812">Transmembrane</keyword>
<evidence type="ECO:0000256" key="1">
    <source>
        <dbReference type="SAM" id="Phobius"/>
    </source>
</evidence>
<keyword evidence="1" id="KW-0472">Membrane</keyword>
<dbReference type="AlphaFoldDB" id="A0A645HFB3"/>
<protein>
    <submittedName>
        <fullName evidence="2">Uncharacterized protein</fullName>
    </submittedName>
</protein>
<dbReference type="EMBL" id="VSSQ01091794">
    <property type="protein sequence ID" value="MPN37256.1"/>
    <property type="molecule type" value="Genomic_DNA"/>
</dbReference>
<comment type="caution">
    <text evidence="2">The sequence shown here is derived from an EMBL/GenBank/DDBJ whole genome shotgun (WGS) entry which is preliminary data.</text>
</comment>
<reference evidence="2" key="1">
    <citation type="submission" date="2019-08" db="EMBL/GenBank/DDBJ databases">
        <authorList>
            <person name="Kucharzyk K."/>
            <person name="Murdoch R.W."/>
            <person name="Higgins S."/>
            <person name="Loffler F."/>
        </authorList>
    </citation>
    <scope>NUCLEOTIDE SEQUENCE</scope>
</reference>
<gene>
    <name evidence="2" type="ORF">SDC9_184772</name>
</gene>
<accession>A0A645HFB3</accession>
<name>A0A645HFB3_9ZZZZ</name>
<keyword evidence="1" id="KW-1133">Transmembrane helix</keyword>
<organism evidence="2">
    <name type="scientific">bioreactor metagenome</name>
    <dbReference type="NCBI Taxonomy" id="1076179"/>
    <lineage>
        <taxon>unclassified sequences</taxon>
        <taxon>metagenomes</taxon>
        <taxon>ecological metagenomes</taxon>
    </lineage>
</organism>